<sequence>MSVLFYAGRGLTKLDEVTLHACAGGADLPDEDLDFDEEDFIQVVGNPRAPQLADGVEVNATYRCAETMFFGFPHWTVCRDWVG</sequence>
<protein>
    <submittedName>
        <fullName evidence="1">Uncharacterized protein</fullName>
    </submittedName>
</protein>
<gene>
    <name evidence="1" type="ORF">BN2476_1250003</name>
</gene>
<dbReference type="Proteomes" id="UP000195569">
    <property type="component" value="Unassembled WGS sequence"/>
</dbReference>
<dbReference type="RefSeq" id="WP_143811200.1">
    <property type="nucleotide sequence ID" value="NZ_CYGY02000125.1"/>
</dbReference>
<reference evidence="1" key="1">
    <citation type="submission" date="2016-12" db="EMBL/GenBank/DDBJ databases">
        <authorList>
            <person name="Moulin L."/>
        </authorList>
    </citation>
    <scope>NUCLEOTIDE SEQUENCE [LARGE SCALE GENOMIC DNA]</scope>
    <source>
        <strain evidence="1">STM 7183</strain>
    </source>
</reference>
<organism evidence="1 2">
    <name type="scientific">Paraburkholderia piptadeniae</name>
    <dbReference type="NCBI Taxonomy" id="1701573"/>
    <lineage>
        <taxon>Bacteria</taxon>
        <taxon>Pseudomonadati</taxon>
        <taxon>Pseudomonadota</taxon>
        <taxon>Betaproteobacteria</taxon>
        <taxon>Burkholderiales</taxon>
        <taxon>Burkholderiaceae</taxon>
        <taxon>Paraburkholderia</taxon>
    </lineage>
</organism>
<keyword evidence="2" id="KW-1185">Reference proteome</keyword>
<name>A0A1N7SXG2_9BURK</name>
<evidence type="ECO:0000313" key="1">
    <source>
        <dbReference type="EMBL" id="SIT51604.1"/>
    </source>
</evidence>
<accession>A0A1N7SXG2</accession>
<proteinExistence type="predicted"/>
<comment type="caution">
    <text evidence="1">The sequence shown here is derived from an EMBL/GenBank/DDBJ whole genome shotgun (WGS) entry which is preliminary data.</text>
</comment>
<dbReference type="EMBL" id="CYGY02000125">
    <property type="protein sequence ID" value="SIT51604.1"/>
    <property type="molecule type" value="Genomic_DNA"/>
</dbReference>
<evidence type="ECO:0000313" key="2">
    <source>
        <dbReference type="Proteomes" id="UP000195569"/>
    </source>
</evidence>
<dbReference type="AlphaFoldDB" id="A0A1N7SXG2"/>